<evidence type="ECO:0000256" key="1">
    <source>
        <dbReference type="ARBA" id="ARBA00004123"/>
    </source>
</evidence>
<accession>Q9LR88</accession>
<reference key="2">
    <citation type="journal article" date="2000" name="Nature">
        <title>Sequence and analysis of chromosome 1 of the plant Arabidopsis thaliana.</title>
        <authorList>
            <person name="Theologis A."/>
            <person name="Ecker J.R."/>
            <person name="Palm C.J."/>
            <person name="Federspiel N.A."/>
            <person name="Kaul S."/>
            <person name="White O."/>
            <person name="Alonso J."/>
            <person name="Altafi H."/>
            <person name="Araujo R."/>
            <person name="Bowman C.L."/>
            <person name="Brooks S.Y."/>
            <person name="Buehler E."/>
            <person name="Chan A."/>
            <person name="Chao Q."/>
            <person name="Chen H."/>
            <person name="Cheuk R.F."/>
            <person name="Chin C.W."/>
            <person name="Chung M.K."/>
            <person name="Conn L."/>
            <person name="Conway A.B."/>
            <person name="Conway A.R."/>
            <person name="Creasy T.H."/>
            <person name="Dewar K."/>
            <person name="Dunn P."/>
            <person name="Etgu P."/>
            <person name="Feldblyum T.V."/>
            <person name="Feng J."/>
            <person name="Fong B."/>
            <person name="Fujii C.Y."/>
            <person name="Gill J.E."/>
            <person name="Goldsmith A.D."/>
            <person name="Haas B."/>
            <person name="Hansen N.F."/>
            <person name="Hughes B."/>
            <person name="Huizar L."/>
            <person name="Hunter J.L."/>
            <person name="Jenkins J."/>
            <person name="Johnson-Hopson C."/>
            <person name="Khan S."/>
            <person name="Khaykin E."/>
            <person name="Kim C.J."/>
            <person name="Koo H.L."/>
            <person name="Kremenetskaia I."/>
            <person name="Kurtz D.B."/>
            <person name="Kwan A."/>
            <person name="Lam B."/>
            <person name="Langin-Hooper S."/>
            <person name="Lee A."/>
            <person name="Lee J.M."/>
            <person name="Lenz C.A."/>
            <person name="Li J.H."/>
            <person name="Li Y."/>
            <person name="Lin X."/>
            <person name="Liu S.X."/>
            <person name="Liu Z.A."/>
            <person name="Luros J.S."/>
            <person name="Maiti R."/>
            <person name="Marziali A."/>
            <person name="Militscher J."/>
            <person name="Miranda M."/>
            <person name="Nguyen M."/>
            <person name="Nierman W.C."/>
            <person name="Osborne B.I."/>
            <person name="Pai G."/>
            <person name="Peterson J."/>
            <person name="Pham P.K."/>
            <person name="Rizzo M."/>
            <person name="Rooney T."/>
            <person name="Rowley D."/>
            <person name="Sakano H."/>
            <person name="Salzberg S.L."/>
            <person name="Schwartz J.R."/>
            <person name="Shinn P."/>
            <person name="Southwick A.M."/>
            <person name="Sun H."/>
            <person name="Tallon L.J."/>
            <person name="Tambunga G."/>
            <person name="Toriumi M.J."/>
            <person name="Town C.D."/>
            <person name="Utterback T."/>
            <person name="Van Aken S."/>
            <person name="Vaysberg M."/>
            <person name="Vysotskaia V.S."/>
            <person name="Walker M."/>
            <person name="Wu D."/>
            <person name="Yu G."/>
            <person name="Fraser C.M."/>
            <person name="Venter J.C."/>
            <person name="Davis R.W."/>
        </authorList>
    </citation>
    <scope>NUCLEOTIDE SEQUENCE [LARGE SCALE GENOMIC DNA]</scope>
    <source>
        <strain>cv. Columbia</strain>
    </source>
</reference>
<dbReference type="InterPro" id="IPR036600">
    <property type="entry name" value="PAH_sf"/>
</dbReference>
<name>Q9LR88_ARATH</name>
<protein>
    <submittedName>
        <fullName evidence="3">T23E23.22</fullName>
    </submittedName>
</protein>
<dbReference type="AlphaFoldDB" id="Q9LR88"/>
<evidence type="ECO:0000313" key="3">
    <source>
        <dbReference type="EMBL" id="AAF87146.1"/>
    </source>
</evidence>
<keyword evidence="2" id="KW-0539">Nucleus</keyword>
<proteinExistence type="predicted"/>
<reference evidence="3" key="1">
    <citation type="submission" date="1999-04" db="EMBL/GenBank/DDBJ databases">
        <authorList>
            <person name="Ecker J.R."/>
        </authorList>
    </citation>
    <scope>NUCLEOTIDE SEQUENCE</scope>
</reference>
<dbReference type="PIR" id="C86374">
    <property type="entry name" value="C86374"/>
</dbReference>
<sequence>MAVRRVPPQLTMDDSVSYLNSKCQHNKDSSIARMIKLIKAHPQLLPGLNVFLPEANKGLCQSQTIGSTSVSPELLKVNASAYLASVEEAFDDDKLFFSPNQLRDKTNAQLNS</sequence>
<organism evidence="3">
    <name type="scientific">Arabidopsis thaliana</name>
    <name type="common">Mouse-ear cress</name>
    <dbReference type="NCBI Taxonomy" id="3702"/>
    <lineage>
        <taxon>Eukaryota</taxon>
        <taxon>Viridiplantae</taxon>
        <taxon>Streptophyta</taxon>
        <taxon>Embryophyta</taxon>
        <taxon>Tracheophyta</taxon>
        <taxon>Spermatophyta</taxon>
        <taxon>Magnoliopsida</taxon>
        <taxon>eudicotyledons</taxon>
        <taxon>Gunneridae</taxon>
        <taxon>Pentapetalae</taxon>
        <taxon>rosids</taxon>
        <taxon>malvids</taxon>
        <taxon>Brassicales</taxon>
        <taxon>Brassicaceae</taxon>
        <taxon>Camelineae</taxon>
        <taxon>Arabidopsis</taxon>
    </lineage>
</organism>
<evidence type="ECO:0000256" key="2">
    <source>
        <dbReference type="ARBA" id="ARBA00023242"/>
    </source>
</evidence>
<comment type="subcellular location">
    <subcellularLocation>
        <location evidence="1">Nucleus</location>
    </subcellularLocation>
</comment>
<dbReference type="GO" id="GO:0006355">
    <property type="term" value="P:regulation of DNA-templated transcription"/>
    <property type="evidence" value="ECO:0007669"/>
    <property type="project" value="InterPro"/>
</dbReference>
<dbReference type="GO" id="GO:0005634">
    <property type="term" value="C:nucleus"/>
    <property type="evidence" value="ECO:0007669"/>
    <property type="project" value="UniProtKB-SubCell"/>
</dbReference>
<dbReference type="SUPFAM" id="SSF47762">
    <property type="entry name" value="PAH2 domain"/>
    <property type="match status" value="1"/>
</dbReference>
<reference evidence="3" key="3">
    <citation type="submission" date="2000-07" db="EMBL/GenBank/DDBJ databases">
        <authorList>
            <person name="Cheuk R."/>
            <person name="Shinn P."/>
            <person name="Brooks S."/>
            <person name="Buehler E."/>
            <person name="Chao Q."/>
            <person name="Johnson-Hopson C."/>
            <person name="Khan S."/>
            <person name="Kim C."/>
            <person name="Altafi H."/>
            <person name="Bei B."/>
            <person name="Chin C."/>
            <person name="Chiou J."/>
            <person name="Choi E."/>
            <person name="Conn L."/>
            <person name="Conway A."/>
            <person name="Gonzalez A."/>
            <person name="Hansen N."/>
            <person name="Howing B."/>
            <person name="Koo T."/>
            <person name="Lam B."/>
            <person name="Lee J."/>
            <person name="Lenz C."/>
            <person name="Li J."/>
            <person name="Liu A."/>
            <person name="Liu J."/>
            <person name="Liu S."/>
            <person name="Mukharsky N."/>
            <person name="Nguyen M."/>
            <person name="Palm C."/>
            <person name="Pham P."/>
            <person name="Sakano H."/>
            <person name="Schwartz J."/>
            <person name="Southwick A."/>
            <person name="Thaveri A."/>
            <person name="Toriumi M."/>
            <person name="Vaysberg M."/>
            <person name="Yu G."/>
            <person name="Davis R."/>
            <person name="Federspiel N."/>
            <person name="Theologis A."/>
            <person name="Ecker J."/>
        </authorList>
    </citation>
    <scope>NUCLEOTIDE SEQUENCE</scope>
</reference>
<dbReference type="EMBL" id="AC002423">
    <property type="protein sequence ID" value="AAF87146.1"/>
    <property type="molecule type" value="Genomic_DNA"/>
</dbReference>